<dbReference type="InterPro" id="IPR050413">
    <property type="entry name" value="TCR_beta_variable"/>
</dbReference>
<dbReference type="Pfam" id="PF07686">
    <property type="entry name" value="V-set"/>
    <property type="match status" value="1"/>
</dbReference>
<name>G3VVG3_SARHA</name>
<dbReference type="Proteomes" id="UP000007648">
    <property type="component" value="Unassembled WGS sequence"/>
</dbReference>
<dbReference type="InterPro" id="IPR013106">
    <property type="entry name" value="Ig_V-set"/>
</dbReference>
<evidence type="ECO:0000313" key="6">
    <source>
        <dbReference type="Proteomes" id="UP000007648"/>
    </source>
</evidence>
<evidence type="ECO:0000256" key="3">
    <source>
        <dbReference type="SAM" id="SignalP"/>
    </source>
</evidence>
<dbReference type="eggNOG" id="ENOG502SNBC">
    <property type="taxonomic scope" value="Eukaryota"/>
</dbReference>
<keyword evidence="1 3" id="KW-0732">Signal</keyword>
<dbReference type="SMART" id="SM00406">
    <property type="entry name" value="IGv"/>
    <property type="match status" value="1"/>
</dbReference>
<dbReference type="FunCoup" id="G3VVG3">
    <property type="interactions" value="680"/>
</dbReference>
<dbReference type="GO" id="GO:0005886">
    <property type="term" value="C:plasma membrane"/>
    <property type="evidence" value="ECO:0007669"/>
    <property type="project" value="TreeGrafter"/>
</dbReference>
<evidence type="ECO:0000256" key="1">
    <source>
        <dbReference type="ARBA" id="ARBA00022729"/>
    </source>
</evidence>
<evidence type="ECO:0000259" key="4">
    <source>
        <dbReference type="PROSITE" id="PS50835"/>
    </source>
</evidence>
<feature type="signal peptide" evidence="3">
    <location>
        <begin position="1"/>
        <end position="29"/>
    </location>
</feature>
<reference evidence="5" key="3">
    <citation type="submission" date="2025-09" db="UniProtKB">
        <authorList>
            <consortium name="Ensembl"/>
        </authorList>
    </citation>
    <scope>IDENTIFICATION</scope>
</reference>
<evidence type="ECO:0000313" key="5">
    <source>
        <dbReference type="Ensembl" id="ENSSHAP00000007168.2"/>
    </source>
</evidence>
<accession>G3VVG3</accession>
<feature type="chain" id="PRO_5029713099" description="Ig-like domain-containing protein" evidence="3">
    <location>
        <begin position="30"/>
        <end position="122"/>
    </location>
</feature>
<protein>
    <recommendedName>
        <fullName evidence="4">Ig-like domain-containing protein</fullName>
    </recommendedName>
</protein>
<organism evidence="5 6">
    <name type="scientific">Sarcophilus harrisii</name>
    <name type="common">Tasmanian devil</name>
    <name type="synonym">Sarcophilus laniarius</name>
    <dbReference type="NCBI Taxonomy" id="9305"/>
    <lineage>
        <taxon>Eukaryota</taxon>
        <taxon>Metazoa</taxon>
        <taxon>Chordata</taxon>
        <taxon>Craniata</taxon>
        <taxon>Vertebrata</taxon>
        <taxon>Euteleostomi</taxon>
        <taxon>Mammalia</taxon>
        <taxon>Metatheria</taxon>
        <taxon>Dasyuromorphia</taxon>
        <taxon>Dasyuridae</taxon>
        <taxon>Sarcophilus</taxon>
    </lineage>
</organism>
<dbReference type="InParanoid" id="G3VVG3"/>
<dbReference type="PANTHER" id="PTHR23268">
    <property type="entry name" value="T-CELL RECEPTOR BETA CHAIN"/>
    <property type="match status" value="1"/>
</dbReference>
<reference evidence="5" key="2">
    <citation type="submission" date="2025-08" db="UniProtKB">
        <authorList>
            <consortium name="Ensembl"/>
        </authorList>
    </citation>
    <scope>IDENTIFICATION</scope>
</reference>
<dbReference type="SUPFAM" id="SSF48726">
    <property type="entry name" value="Immunoglobulin"/>
    <property type="match status" value="1"/>
</dbReference>
<dbReference type="AlphaFoldDB" id="G3VVG3"/>
<dbReference type="PROSITE" id="PS50835">
    <property type="entry name" value="IG_LIKE"/>
    <property type="match status" value="1"/>
</dbReference>
<sequence>MASFRLDPMMHSKFFFYIIIYLLIAGGQPDVRVTQYPSYLVSRTGQSVILECDPASGHLTALWYQQLKGQGPEMLFYFYNKELNDKRTNTNRFTAKQDKNFQLNISSLQQEDSALYLCASSK</sequence>
<dbReference type="GO" id="GO:0007166">
    <property type="term" value="P:cell surface receptor signaling pathway"/>
    <property type="evidence" value="ECO:0007669"/>
    <property type="project" value="TreeGrafter"/>
</dbReference>
<feature type="domain" description="Ig-like" evidence="4">
    <location>
        <begin position="29"/>
        <end position="122"/>
    </location>
</feature>
<dbReference type="InterPro" id="IPR007110">
    <property type="entry name" value="Ig-like_dom"/>
</dbReference>
<dbReference type="InterPro" id="IPR036179">
    <property type="entry name" value="Ig-like_dom_sf"/>
</dbReference>
<dbReference type="InterPro" id="IPR013783">
    <property type="entry name" value="Ig-like_fold"/>
</dbReference>
<keyword evidence="2" id="KW-0391">Immunity</keyword>
<proteinExistence type="predicted"/>
<dbReference type="GO" id="GO:0002376">
    <property type="term" value="P:immune system process"/>
    <property type="evidence" value="ECO:0007669"/>
    <property type="project" value="UniProtKB-KW"/>
</dbReference>
<dbReference type="STRING" id="9305.ENSSHAP00000007168"/>
<dbReference type="HOGENOM" id="CLU_077975_9_4_1"/>
<dbReference type="Gene3D" id="2.60.40.10">
    <property type="entry name" value="Immunoglobulins"/>
    <property type="match status" value="1"/>
</dbReference>
<evidence type="ECO:0000256" key="2">
    <source>
        <dbReference type="ARBA" id="ARBA00022859"/>
    </source>
</evidence>
<keyword evidence="6" id="KW-1185">Reference proteome</keyword>
<dbReference type="Ensembl" id="ENSSHAT00000007230.2">
    <property type="protein sequence ID" value="ENSSHAP00000007168.2"/>
    <property type="gene ID" value="ENSSHAG00000006227.2"/>
</dbReference>
<reference evidence="5 6" key="1">
    <citation type="journal article" date="2011" name="Proc. Natl. Acad. Sci. U.S.A.">
        <title>Genetic diversity and population structure of the endangered marsupial Sarcophilus harrisii (Tasmanian devil).</title>
        <authorList>
            <person name="Miller W."/>
            <person name="Hayes V.M."/>
            <person name="Ratan A."/>
            <person name="Petersen D.C."/>
            <person name="Wittekindt N.E."/>
            <person name="Miller J."/>
            <person name="Walenz B."/>
            <person name="Knight J."/>
            <person name="Qi J."/>
            <person name="Zhao F."/>
            <person name="Wang Q."/>
            <person name="Bedoya-Reina O.C."/>
            <person name="Katiyar N."/>
            <person name="Tomsho L.P."/>
            <person name="Kasson L.M."/>
            <person name="Hardie R.A."/>
            <person name="Woodbridge P."/>
            <person name="Tindall E.A."/>
            <person name="Bertelsen M.F."/>
            <person name="Dixon D."/>
            <person name="Pyecroft S."/>
            <person name="Helgen K.M."/>
            <person name="Lesk A.M."/>
            <person name="Pringle T.H."/>
            <person name="Patterson N."/>
            <person name="Zhang Y."/>
            <person name="Kreiss A."/>
            <person name="Woods G.M."/>
            <person name="Jones M.E."/>
            <person name="Schuster S.C."/>
        </authorList>
    </citation>
    <scope>NUCLEOTIDE SEQUENCE [LARGE SCALE GENOMIC DNA]</scope>
</reference>
<dbReference type="PANTHER" id="PTHR23268:SF101">
    <property type="entry name" value="T CELL RECEPTOR BETA VARIABLE 9"/>
    <property type="match status" value="1"/>
</dbReference>
<dbReference type="GeneTree" id="ENSGT00940000154270"/>